<keyword evidence="3" id="KW-1185">Reference proteome</keyword>
<dbReference type="GeneID" id="25901712"/>
<reference evidence="2 3" key="1">
    <citation type="submission" date="2011-02" db="EMBL/GenBank/DDBJ databases">
        <title>The Genome Sequence of Sphaeroforma arctica JP610.</title>
        <authorList>
            <consortium name="The Broad Institute Genome Sequencing Platform"/>
            <person name="Russ C."/>
            <person name="Cuomo C."/>
            <person name="Young S.K."/>
            <person name="Zeng Q."/>
            <person name="Gargeya S."/>
            <person name="Alvarado L."/>
            <person name="Berlin A."/>
            <person name="Chapman S.B."/>
            <person name="Chen Z."/>
            <person name="Freedman E."/>
            <person name="Gellesch M."/>
            <person name="Goldberg J."/>
            <person name="Griggs A."/>
            <person name="Gujja S."/>
            <person name="Heilman E."/>
            <person name="Heiman D."/>
            <person name="Howarth C."/>
            <person name="Mehta T."/>
            <person name="Neiman D."/>
            <person name="Pearson M."/>
            <person name="Roberts A."/>
            <person name="Saif S."/>
            <person name="Shea T."/>
            <person name="Shenoy N."/>
            <person name="Sisk P."/>
            <person name="Stolte C."/>
            <person name="Sykes S."/>
            <person name="White J."/>
            <person name="Yandava C."/>
            <person name="Burger G."/>
            <person name="Gray M.W."/>
            <person name="Holland P.W.H."/>
            <person name="King N."/>
            <person name="Lang F.B.F."/>
            <person name="Roger A.J."/>
            <person name="Ruiz-Trillo I."/>
            <person name="Haas B."/>
            <person name="Nusbaum C."/>
            <person name="Birren B."/>
        </authorList>
    </citation>
    <scope>NUCLEOTIDE SEQUENCE [LARGE SCALE GENOMIC DNA]</scope>
    <source>
        <strain evidence="2 3">JP610</strain>
    </source>
</reference>
<dbReference type="Proteomes" id="UP000054560">
    <property type="component" value="Unassembled WGS sequence"/>
</dbReference>
<sequence length="197" mass="21753">MFPFQTDNPARVANTHVLLDSSGDVASTYRKMHLFDVDVDGFQFRESEQCVAGNSVVRPTSTPAGNIGLAICYDVRFPELALRLRHMNADVITYPSAFAEGTGKAHWEVLLRARAIENQTYVVAAAQCGYHHPKRKSYGHALIVNPWGEIVASMGGPNADEEGVIYGLIDTDVLSRVRAKMPVIEHRRADIFGEVPQ</sequence>
<dbReference type="PANTHER" id="PTHR23088:SF27">
    <property type="entry name" value="DEAMINATED GLUTATHIONE AMIDASE"/>
    <property type="match status" value="1"/>
</dbReference>
<dbReference type="AlphaFoldDB" id="A0A0L0GCQ9"/>
<dbReference type="RefSeq" id="XP_014160573.1">
    <property type="nucleotide sequence ID" value="XM_014305098.1"/>
</dbReference>
<dbReference type="eggNOG" id="KOG0807">
    <property type="taxonomic scope" value="Eukaryota"/>
</dbReference>
<evidence type="ECO:0000259" key="1">
    <source>
        <dbReference type="PROSITE" id="PS50263"/>
    </source>
</evidence>
<dbReference type="OrthoDB" id="10250282at2759"/>
<dbReference type="PROSITE" id="PS50263">
    <property type="entry name" value="CN_HYDROLASE"/>
    <property type="match status" value="1"/>
</dbReference>
<dbReference type="Gene3D" id="3.60.110.10">
    <property type="entry name" value="Carbon-nitrogen hydrolase"/>
    <property type="match status" value="1"/>
</dbReference>
<dbReference type="STRING" id="667725.A0A0L0GCQ9"/>
<dbReference type="PANTHER" id="PTHR23088">
    <property type="entry name" value="NITRILASE-RELATED"/>
    <property type="match status" value="1"/>
</dbReference>
<proteinExistence type="predicted"/>
<dbReference type="SUPFAM" id="SSF56317">
    <property type="entry name" value="Carbon-nitrogen hydrolase"/>
    <property type="match status" value="1"/>
</dbReference>
<dbReference type="EMBL" id="KQ241642">
    <property type="protein sequence ID" value="KNC86671.1"/>
    <property type="molecule type" value="Genomic_DNA"/>
</dbReference>
<accession>A0A0L0GCQ9</accession>
<protein>
    <recommendedName>
        <fullName evidence="1">CN hydrolase domain-containing protein</fullName>
    </recommendedName>
</protein>
<evidence type="ECO:0000313" key="2">
    <source>
        <dbReference type="EMBL" id="KNC86671.1"/>
    </source>
</evidence>
<organism evidence="2 3">
    <name type="scientific">Sphaeroforma arctica JP610</name>
    <dbReference type="NCBI Taxonomy" id="667725"/>
    <lineage>
        <taxon>Eukaryota</taxon>
        <taxon>Ichthyosporea</taxon>
        <taxon>Ichthyophonida</taxon>
        <taxon>Sphaeroforma</taxon>
    </lineage>
</organism>
<dbReference type="InterPro" id="IPR003010">
    <property type="entry name" value="C-N_Hydrolase"/>
</dbReference>
<dbReference type="InterPro" id="IPR036526">
    <property type="entry name" value="C-N_Hydrolase_sf"/>
</dbReference>
<feature type="domain" description="CN hydrolase" evidence="1">
    <location>
        <begin position="1"/>
        <end position="171"/>
    </location>
</feature>
<evidence type="ECO:0000313" key="3">
    <source>
        <dbReference type="Proteomes" id="UP000054560"/>
    </source>
</evidence>
<dbReference type="Pfam" id="PF00795">
    <property type="entry name" value="CN_hydrolase"/>
    <property type="match status" value="1"/>
</dbReference>
<gene>
    <name evidence="2" type="ORF">SARC_01208</name>
</gene>
<name>A0A0L0GCQ9_9EUKA</name>